<comment type="similarity">
    <text evidence="1">Belongs to the universal stress protein A family.</text>
</comment>
<proteinExistence type="inferred from homology"/>
<dbReference type="CDD" id="cd00293">
    <property type="entry name" value="USP-like"/>
    <property type="match status" value="2"/>
</dbReference>
<dbReference type="KEGG" id="hfv:R50_0136"/>
<name>A0A6F8ZDW2_9FIRM</name>
<accession>A0A6F8ZDW2</accession>
<gene>
    <name evidence="3" type="ORF">R50_0136</name>
</gene>
<dbReference type="EMBL" id="LR778114">
    <property type="protein sequence ID" value="CAB1127642.1"/>
    <property type="molecule type" value="Genomic_DNA"/>
</dbReference>
<dbReference type="InterPro" id="IPR006016">
    <property type="entry name" value="UspA"/>
</dbReference>
<dbReference type="PANTHER" id="PTHR46268:SF6">
    <property type="entry name" value="UNIVERSAL STRESS PROTEIN UP12"/>
    <property type="match status" value="1"/>
</dbReference>
<protein>
    <submittedName>
        <fullName evidence="3">Putative Universal stress protein MSMEG_3950/MSMEI_3859</fullName>
    </submittedName>
</protein>
<dbReference type="PRINTS" id="PR01438">
    <property type="entry name" value="UNVRSLSTRESS"/>
</dbReference>
<dbReference type="AlphaFoldDB" id="A0A6F8ZDW2"/>
<dbReference type="Gene3D" id="3.40.50.620">
    <property type="entry name" value="HUPs"/>
    <property type="match status" value="2"/>
</dbReference>
<dbReference type="Pfam" id="PF00582">
    <property type="entry name" value="Usp"/>
    <property type="match status" value="2"/>
</dbReference>
<organism evidence="3 4">
    <name type="scientific">Candidatus Hydrogenisulfobacillus filiaventi</name>
    <dbReference type="NCBI Taxonomy" id="2707344"/>
    <lineage>
        <taxon>Bacteria</taxon>
        <taxon>Bacillati</taxon>
        <taxon>Bacillota</taxon>
        <taxon>Clostridia</taxon>
        <taxon>Eubacteriales</taxon>
        <taxon>Clostridiales Family XVII. Incertae Sedis</taxon>
        <taxon>Candidatus Hydrogenisulfobacillus</taxon>
    </lineage>
</organism>
<feature type="domain" description="UspA" evidence="2">
    <location>
        <begin position="158"/>
        <end position="300"/>
    </location>
</feature>
<reference evidence="3 4" key="1">
    <citation type="submission" date="2020-02" db="EMBL/GenBank/DDBJ databases">
        <authorList>
            <person name="Hogendoorn C."/>
        </authorList>
    </citation>
    <scope>NUCLEOTIDE SEQUENCE [LARGE SCALE GENOMIC DNA]</scope>
    <source>
        <strain evidence="3">R501</strain>
    </source>
</reference>
<dbReference type="InterPro" id="IPR006015">
    <property type="entry name" value="Universal_stress_UspA"/>
</dbReference>
<dbReference type="Proteomes" id="UP000503399">
    <property type="component" value="Chromosome"/>
</dbReference>
<dbReference type="InterPro" id="IPR014729">
    <property type="entry name" value="Rossmann-like_a/b/a_fold"/>
</dbReference>
<evidence type="ECO:0000313" key="3">
    <source>
        <dbReference type="EMBL" id="CAB1127642.1"/>
    </source>
</evidence>
<keyword evidence="4" id="KW-1185">Reference proteome</keyword>
<dbReference type="PANTHER" id="PTHR46268">
    <property type="entry name" value="STRESS RESPONSE PROTEIN NHAX"/>
    <property type="match status" value="1"/>
</dbReference>
<sequence length="303" mass="30714">MAVDVWVGVDGSQPATEAVRVAATVARALGWGLTVAAVDVTAGGYGPYGITTEHLDRQMQAVLAEALAQARTVAEAEGTAAATRVLKADAPAGLWDRAAAGPALCAAAGAAQAALLVVGSGGHGLAATVLLGSVSDYLANRCPIDLLVVRPGSRPRAPVLAGTDGSPAGMRAVRRAAVLARALGQPLVIATISEPSRTEEVLRRAQPDLGRTVDDLLRRDRAAILEAAQAAAAEAGAPVVSVREAVGPAAPALVELAQNAECGWLVVGSHGHSGWTSHVLLGSVSDRLLHLSPLPVWIVREGA</sequence>
<feature type="domain" description="UspA" evidence="2">
    <location>
        <begin position="5"/>
        <end position="150"/>
    </location>
</feature>
<evidence type="ECO:0000256" key="1">
    <source>
        <dbReference type="ARBA" id="ARBA00008791"/>
    </source>
</evidence>
<evidence type="ECO:0000259" key="2">
    <source>
        <dbReference type="Pfam" id="PF00582"/>
    </source>
</evidence>
<dbReference type="SUPFAM" id="SSF52402">
    <property type="entry name" value="Adenine nucleotide alpha hydrolases-like"/>
    <property type="match status" value="2"/>
</dbReference>
<evidence type="ECO:0000313" key="4">
    <source>
        <dbReference type="Proteomes" id="UP000503399"/>
    </source>
</evidence>